<keyword evidence="2" id="KW-1185">Reference proteome</keyword>
<organism evidence="1 2">
    <name type="scientific">Haloplasma contractile SSD-17B</name>
    <dbReference type="NCBI Taxonomy" id="1033810"/>
    <lineage>
        <taxon>Bacteria</taxon>
        <taxon>Bacillati</taxon>
        <taxon>Mycoplasmatota</taxon>
        <taxon>Mollicutes</taxon>
        <taxon>Haloplasmatales</taxon>
        <taxon>Haloplasmataceae</taxon>
        <taxon>Haloplasma</taxon>
    </lineage>
</organism>
<dbReference type="InParanoid" id="U2ECP5"/>
<dbReference type="Pfam" id="PF07451">
    <property type="entry name" value="SpoVAD"/>
    <property type="match status" value="1"/>
</dbReference>
<dbReference type="AlphaFoldDB" id="U2ECP5"/>
<dbReference type="Proteomes" id="UP000005707">
    <property type="component" value="Unassembled WGS sequence"/>
</dbReference>
<dbReference type="Gene3D" id="3.40.47.40">
    <property type="entry name" value="Stage V sporulation protein AD"/>
    <property type="match status" value="1"/>
</dbReference>
<dbReference type="NCBIfam" id="NF006160">
    <property type="entry name" value="PRK08304.1"/>
    <property type="match status" value="1"/>
</dbReference>
<accession>U2ECP5</accession>
<dbReference type="eggNOG" id="COG0183">
    <property type="taxonomic scope" value="Bacteria"/>
</dbReference>
<gene>
    <name evidence="1" type="ORF">HLPCO_001158</name>
</gene>
<dbReference type="SUPFAM" id="SSF53901">
    <property type="entry name" value="Thiolase-like"/>
    <property type="match status" value="1"/>
</dbReference>
<reference evidence="1 2" key="1">
    <citation type="journal article" date="2011" name="J. Bacteriol.">
        <title>Genome sequence of Haloplasma contractile, an unusual contractile bacterium from a deep-sea anoxic brine lake.</title>
        <authorList>
            <person name="Antunes A."/>
            <person name="Alam I."/>
            <person name="El Dorry H."/>
            <person name="Siam R."/>
            <person name="Robertson A."/>
            <person name="Bajic V.B."/>
            <person name="Stingl U."/>
        </authorList>
    </citation>
    <scope>NUCLEOTIDE SEQUENCE [LARGE SCALE GENOMIC DNA]</scope>
    <source>
        <strain evidence="1 2">SSD-17B</strain>
    </source>
</reference>
<sequence length="293" mass="32200">MAKAGKQSIQLNHDIYLQSAYSVVGPLESEGPLKNYFDKTYKDNYCGEDNWEKAEQRLLQDALENTIRKGNIKKEQIDLVLAGDLINQTVISNYVMRDFEIPFMGMYGACSTSMETLLTAALLVDGGNFNHIIAATSSHNSTAERQFRYPTEYVGQKPHTLTYTVTGSGAALVSKEKSKIKIDSVTIGKVIDAKQSDPNDMGTAMAPAASDTIIQHLKDLNRTPDYYDLIVTGDLSKQGQPILLDIMNDKGYSIDKVHNDCGLMIYSDDQPTFSGGSGCACCAVVTYGYIKNN</sequence>
<dbReference type="NCBIfam" id="TIGR02845">
    <property type="entry name" value="spore_V_AD"/>
    <property type="match status" value="1"/>
</dbReference>
<evidence type="ECO:0000313" key="1">
    <source>
        <dbReference type="EMBL" id="ERJ12818.1"/>
    </source>
</evidence>
<evidence type="ECO:0000313" key="2">
    <source>
        <dbReference type="Proteomes" id="UP000005707"/>
    </source>
</evidence>
<name>U2ECP5_9MOLU</name>
<dbReference type="STRING" id="1033810.HLPCO_001158"/>
<comment type="caution">
    <text evidence="1">The sequence shown here is derived from an EMBL/GenBank/DDBJ whole genome shotgun (WGS) entry which is preliminary data.</text>
</comment>
<proteinExistence type="predicted"/>
<dbReference type="EMBL" id="AFNU02000003">
    <property type="protein sequence ID" value="ERJ12818.1"/>
    <property type="molecule type" value="Genomic_DNA"/>
</dbReference>
<dbReference type="InterPro" id="IPR038369">
    <property type="entry name" value="SpoVAD_sf"/>
</dbReference>
<protein>
    <submittedName>
        <fullName evidence="1">Stage V sporulation protein AD</fullName>
    </submittedName>
</protein>
<dbReference type="FunCoup" id="U2ECP5">
    <property type="interactions" value="44"/>
</dbReference>
<dbReference type="PIRSF" id="PIRSF011570">
    <property type="entry name" value="SpoVAD"/>
    <property type="match status" value="1"/>
</dbReference>
<dbReference type="GO" id="GO:0016746">
    <property type="term" value="F:acyltransferase activity"/>
    <property type="evidence" value="ECO:0007669"/>
    <property type="project" value="InterPro"/>
</dbReference>
<dbReference type="InterPro" id="IPR016039">
    <property type="entry name" value="Thiolase-like"/>
</dbReference>
<reference evidence="1 2" key="2">
    <citation type="journal article" date="2013" name="PLoS ONE">
        <title>INDIGO - INtegrated Data Warehouse of MIcrobial GenOmes with Examples from the Red Sea Extremophiles.</title>
        <authorList>
            <person name="Alam I."/>
            <person name="Antunes A."/>
            <person name="Kamau A.A."/>
            <person name="Ba Alawi W."/>
            <person name="Kalkatawi M."/>
            <person name="Stingl U."/>
            <person name="Bajic V.B."/>
        </authorList>
    </citation>
    <scope>NUCLEOTIDE SEQUENCE [LARGE SCALE GENOMIC DNA]</scope>
    <source>
        <strain evidence="1 2">SSD-17B</strain>
    </source>
</reference>
<dbReference type="InterPro" id="IPR010894">
    <property type="entry name" value="SpoVAD"/>
</dbReference>